<dbReference type="Proteomes" id="UP000299102">
    <property type="component" value="Unassembled WGS sequence"/>
</dbReference>
<dbReference type="EMBL" id="BGZK01000018">
    <property type="protein sequence ID" value="GBP05558.1"/>
    <property type="molecule type" value="Genomic_DNA"/>
</dbReference>
<keyword evidence="2" id="KW-1185">Reference proteome</keyword>
<evidence type="ECO:0000313" key="2">
    <source>
        <dbReference type="Proteomes" id="UP000299102"/>
    </source>
</evidence>
<dbReference type="AlphaFoldDB" id="A0A4C1SWK9"/>
<accession>A0A4C1SWK9</accession>
<organism evidence="1 2">
    <name type="scientific">Eumeta variegata</name>
    <name type="common">Bagworm moth</name>
    <name type="synonym">Eumeta japonica</name>
    <dbReference type="NCBI Taxonomy" id="151549"/>
    <lineage>
        <taxon>Eukaryota</taxon>
        <taxon>Metazoa</taxon>
        <taxon>Ecdysozoa</taxon>
        <taxon>Arthropoda</taxon>
        <taxon>Hexapoda</taxon>
        <taxon>Insecta</taxon>
        <taxon>Pterygota</taxon>
        <taxon>Neoptera</taxon>
        <taxon>Endopterygota</taxon>
        <taxon>Lepidoptera</taxon>
        <taxon>Glossata</taxon>
        <taxon>Ditrysia</taxon>
        <taxon>Tineoidea</taxon>
        <taxon>Psychidae</taxon>
        <taxon>Oiketicinae</taxon>
        <taxon>Eumeta</taxon>
    </lineage>
</organism>
<reference evidence="1 2" key="1">
    <citation type="journal article" date="2019" name="Commun. Biol.">
        <title>The bagworm genome reveals a unique fibroin gene that provides high tensile strength.</title>
        <authorList>
            <person name="Kono N."/>
            <person name="Nakamura H."/>
            <person name="Ohtoshi R."/>
            <person name="Tomita M."/>
            <person name="Numata K."/>
            <person name="Arakawa K."/>
        </authorList>
    </citation>
    <scope>NUCLEOTIDE SEQUENCE [LARGE SCALE GENOMIC DNA]</scope>
</reference>
<sequence>MGAGGGDAGRAYCTAAPTAVRAGTAAAMTVRRGHMSTCCMSQPARPTLCNLKARRRPRGRRPYETRKPLTVSINEFKKVVPLPKKIATCWHRYNRQAGCPSC</sequence>
<comment type="caution">
    <text evidence="1">The sequence shown here is derived from an EMBL/GenBank/DDBJ whole genome shotgun (WGS) entry which is preliminary data.</text>
</comment>
<proteinExistence type="predicted"/>
<protein>
    <submittedName>
        <fullName evidence="1">Uncharacterized protein</fullName>
    </submittedName>
</protein>
<evidence type="ECO:0000313" key="1">
    <source>
        <dbReference type="EMBL" id="GBP05558.1"/>
    </source>
</evidence>
<gene>
    <name evidence="1" type="ORF">EVAR_3048_1</name>
</gene>
<name>A0A4C1SWK9_EUMVA</name>